<dbReference type="SUPFAM" id="SSF69318">
    <property type="entry name" value="Integrin alpha N-terminal domain"/>
    <property type="match status" value="2"/>
</dbReference>
<dbReference type="Pfam" id="PF20806">
    <property type="entry name" value="Integrin_A_Ig_3"/>
    <property type="match status" value="1"/>
</dbReference>
<feature type="domain" description="Integrin alpha third immunoglobulin-like" evidence="18">
    <location>
        <begin position="741"/>
        <end position="866"/>
    </location>
</feature>
<evidence type="ECO:0000256" key="8">
    <source>
        <dbReference type="ARBA" id="ARBA00023037"/>
    </source>
</evidence>
<feature type="repeat" description="FG-GAP" evidence="13">
    <location>
        <begin position="83"/>
        <end position="140"/>
    </location>
</feature>
<dbReference type="AlphaFoldDB" id="A0A8J8WB10"/>
<dbReference type="GO" id="GO:0033627">
    <property type="term" value="P:cell adhesion mediated by integrin"/>
    <property type="evidence" value="ECO:0007669"/>
    <property type="project" value="TreeGrafter"/>
</dbReference>
<feature type="region of interest" description="Disordered" evidence="15">
    <location>
        <begin position="968"/>
        <end position="1003"/>
    </location>
</feature>
<dbReference type="InterPro" id="IPR028994">
    <property type="entry name" value="Integrin_alpha_N"/>
</dbReference>
<keyword evidence="12" id="KW-0325">Glycoprotein</keyword>
<keyword evidence="11 14" id="KW-0675">Receptor</keyword>
<dbReference type="GO" id="GO:0007229">
    <property type="term" value="P:integrin-mediated signaling pathway"/>
    <property type="evidence" value="ECO:0007669"/>
    <property type="project" value="UniProtKB-KW"/>
</dbReference>
<evidence type="ECO:0000256" key="3">
    <source>
        <dbReference type="ARBA" id="ARBA00022692"/>
    </source>
</evidence>
<evidence type="ECO:0000313" key="20">
    <source>
        <dbReference type="Proteomes" id="UP000770661"/>
    </source>
</evidence>
<evidence type="ECO:0000256" key="6">
    <source>
        <dbReference type="ARBA" id="ARBA00022889"/>
    </source>
</evidence>
<evidence type="ECO:0000256" key="2">
    <source>
        <dbReference type="ARBA" id="ARBA00008054"/>
    </source>
</evidence>
<dbReference type="GO" id="GO:0007160">
    <property type="term" value="P:cell-matrix adhesion"/>
    <property type="evidence" value="ECO:0007669"/>
    <property type="project" value="TreeGrafter"/>
</dbReference>
<dbReference type="OrthoDB" id="5317514at2759"/>
<dbReference type="SUPFAM" id="SSF69179">
    <property type="entry name" value="Integrin domains"/>
    <property type="match status" value="3"/>
</dbReference>
<dbReference type="Gene3D" id="2.60.40.1460">
    <property type="entry name" value="Integrin domains. Chain A, domain 2"/>
    <property type="match status" value="1"/>
</dbReference>
<keyword evidence="9 14" id="KW-0472">Membrane</keyword>
<keyword evidence="6 14" id="KW-0130">Cell adhesion</keyword>
<dbReference type="Gene3D" id="2.60.40.1530">
    <property type="entry name" value="ntegrin, alpha v. Chain A, domain 4"/>
    <property type="match status" value="1"/>
</dbReference>
<evidence type="ECO:0000256" key="11">
    <source>
        <dbReference type="ARBA" id="ARBA00023170"/>
    </source>
</evidence>
<dbReference type="PANTHER" id="PTHR23220">
    <property type="entry name" value="INTEGRIN ALPHA"/>
    <property type="match status" value="1"/>
</dbReference>
<protein>
    <submittedName>
        <fullName evidence="19">Integrin alpha-PS2</fullName>
    </submittedName>
</protein>
<name>A0A8J8WB10_CHIOP</name>
<dbReference type="Pfam" id="PF01839">
    <property type="entry name" value="FG-GAP"/>
    <property type="match status" value="3"/>
</dbReference>
<dbReference type="GO" id="GO:0009897">
    <property type="term" value="C:external side of plasma membrane"/>
    <property type="evidence" value="ECO:0007669"/>
    <property type="project" value="TreeGrafter"/>
</dbReference>
<dbReference type="InterPro" id="IPR032695">
    <property type="entry name" value="Integrin_dom_sf"/>
</dbReference>
<feature type="transmembrane region" description="Helical" evidence="14">
    <location>
        <begin position="933"/>
        <end position="955"/>
    </location>
</feature>
<evidence type="ECO:0000313" key="19">
    <source>
        <dbReference type="EMBL" id="KAG0700605.1"/>
    </source>
</evidence>
<dbReference type="Pfam" id="PF08441">
    <property type="entry name" value="Integrin_A_Ig_1"/>
    <property type="match status" value="1"/>
</dbReference>
<comment type="subcellular location">
    <subcellularLocation>
        <location evidence="1 14">Membrane</location>
        <topology evidence="1 14">Single-pass type I membrane protein</topology>
    </subcellularLocation>
</comment>
<evidence type="ECO:0000256" key="14">
    <source>
        <dbReference type="RuleBase" id="RU003762"/>
    </source>
</evidence>
<dbReference type="GO" id="GO:0048513">
    <property type="term" value="P:animal organ development"/>
    <property type="evidence" value="ECO:0007669"/>
    <property type="project" value="UniProtKB-ARBA"/>
</dbReference>
<comment type="similarity">
    <text evidence="2 14">Belongs to the integrin alpha chain family.</text>
</comment>
<feature type="region of interest" description="Disordered" evidence="15">
    <location>
        <begin position="130"/>
        <end position="170"/>
    </location>
</feature>
<dbReference type="FunFam" id="1.20.5.930:FF:000001">
    <property type="entry name" value="Integrin subunit alpha V"/>
    <property type="match status" value="1"/>
</dbReference>
<feature type="domain" description="Integrin alpha first immunoglubulin-like" evidence="16">
    <location>
        <begin position="448"/>
        <end position="593"/>
    </location>
</feature>
<evidence type="ECO:0000259" key="17">
    <source>
        <dbReference type="Pfam" id="PF20805"/>
    </source>
</evidence>
<organism evidence="19 20">
    <name type="scientific">Chionoecetes opilio</name>
    <name type="common">Atlantic snow crab</name>
    <name type="synonym">Cancer opilio</name>
    <dbReference type="NCBI Taxonomy" id="41210"/>
    <lineage>
        <taxon>Eukaryota</taxon>
        <taxon>Metazoa</taxon>
        <taxon>Ecdysozoa</taxon>
        <taxon>Arthropoda</taxon>
        <taxon>Crustacea</taxon>
        <taxon>Multicrustacea</taxon>
        <taxon>Malacostraca</taxon>
        <taxon>Eumalacostraca</taxon>
        <taxon>Eucarida</taxon>
        <taxon>Decapoda</taxon>
        <taxon>Pleocyemata</taxon>
        <taxon>Brachyura</taxon>
        <taxon>Eubrachyura</taxon>
        <taxon>Majoidea</taxon>
        <taxon>Majidae</taxon>
        <taxon>Chionoecetes</taxon>
    </lineage>
</organism>
<dbReference type="PRINTS" id="PR01185">
    <property type="entry name" value="INTEGRINA"/>
</dbReference>
<dbReference type="Gene3D" id="1.20.5.930">
    <property type="entry name" value="Bicelle-embedded integrin alpha(iib) transmembrane segment"/>
    <property type="match status" value="1"/>
</dbReference>
<keyword evidence="4" id="KW-0732">Signal</keyword>
<feature type="compositionally biased region" description="Acidic residues" evidence="15">
    <location>
        <begin position="133"/>
        <end position="163"/>
    </location>
</feature>
<dbReference type="PANTHER" id="PTHR23220:SF133">
    <property type="entry name" value="INTEGRIN ALPHA-PS2"/>
    <property type="match status" value="1"/>
</dbReference>
<keyword evidence="7 14" id="KW-1133">Transmembrane helix</keyword>
<dbReference type="InterPro" id="IPR013517">
    <property type="entry name" value="FG-GAP"/>
</dbReference>
<feature type="domain" description="Integrin alpha second immunoglobulin-like" evidence="17">
    <location>
        <begin position="595"/>
        <end position="730"/>
    </location>
</feature>
<dbReference type="InterPro" id="IPR013519">
    <property type="entry name" value="Int_alpha_beta-p"/>
</dbReference>
<dbReference type="Pfam" id="PF20805">
    <property type="entry name" value="Integrin_A_Ig_2"/>
    <property type="match status" value="1"/>
</dbReference>
<evidence type="ECO:0000256" key="7">
    <source>
        <dbReference type="ARBA" id="ARBA00022989"/>
    </source>
</evidence>
<accession>A0A8J8WB10</accession>
<dbReference type="InterPro" id="IPR048286">
    <property type="entry name" value="Integrin_alpha_Ig-like_3"/>
</dbReference>
<evidence type="ECO:0000256" key="5">
    <source>
        <dbReference type="ARBA" id="ARBA00022737"/>
    </source>
</evidence>
<feature type="repeat" description="FG-GAP" evidence="13">
    <location>
        <begin position="381"/>
        <end position="445"/>
    </location>
</feature>
<dbReference type="SMART" id="SM00191">
    <property type="entry name" value="Int_alpha"/>
    <property type="match status" value="5"/>
</dbReference>
<reference evidence="19" key="1">
    <citation type="submission" date="2020-07" db="EMBL/GenBank/DDBJ databases">
        <title>The High-quality genome of the commercially important snow crab, Chionoecetes opilio.</title>
        <authorList>
            <person name="Jeong J.-H."/>
            <person name="Ryu S."/>
        </authorList>
    </citation>
    <scope>NUCLEOTIDE SEQUENCE</scope>
    <source>
        <strain evidence="19">MADBK_172401_WGS</strain>
        <tissue evidence="19">Digestive gland</tissue>
    </source>
</reference>
<keyword evidence="3 14" id="KW-0812">Transmembrane</keyword>
<dbReference type="InterPro" id="IPR000413">
    <property type="entry name" value="Integrin_alpha"/>
</dbReference>
<evidence type="ECO:0000256" key="4">
    <source>
        <dbReference type="ARBA" id="ARBA00022729"/>
    </source>
</evidence>
<dbReference type="GO" id="GO:0007157">
    <property type="term" value="P:heterophilic cell-cell adhesion via plasma membrane cell adhesion molecules"/>
    <property type="evidence" value="ECO:0007669"/>
    <property type="project" value="UniProtKB-ARBA"/>
</dbReference>
<evidence type="ECO:0000256" key="12">
    <source>
        <dbReference type="ARBA" id="ARBA00023180"/>
    </source>
</evidence>
<dbReference type="EMBL" id="JACEEZ010025458">
    <property type="protein sequence ID" value="KAG0700605.1"/>
    <property type="molecule type" value="Genomic_DNA"/>
</dbReference>
<feature type="repeat" description="FG-GAP" evidence="13">
    <location>
        <begin position="312"/>
        <end position="370"/>
    </location>
</feature>
<dbReference type="Proteomes" id="UP000770661">
    <property type="component" value="Unassembled WGS sequence"/>
</dbReference>
<comment type="caution">
    <text evidence="19">The sequence shown here is derived from an EMBL/GenBank/DDBJ whole genome shotgun (WGS) entry which is preliminary data.</text>
</comment>
<proteinExistence type="inferred from homology"/>
<keyword evidence="10" id="KW-1015">Disulfide bond</keyword>
<gene>
    <name evidence="19" type="primary">if</name>
    <name evidence="19" type="ORF">GWK47_025522</name>
</gene>
<dbReference type="InterPro" id="IPR048285">
    <property type="entry name" value="Integrin_alpha_Ig-like_2"/>
</dbReference>
<dbReference type="GO" id="GO:0008305">
    <property type="term" value="C:integrin complex"/>
    <property type="evidence" value="ECO:0007669"/>
    <property type="project" value="InterPro"/>
</dbReference>
<evidence type="ECO:0000256" key="9">
    <source>
        <dbReference type="ARBA" id="ARBA00023136"/>
    </source>
</evidence>
<sequence>MEPNGGKERGTAAGALNARSYLEMHYRMLYDWADDCASRSAGRLPHHLNFHRDAGRMYIGAPGAFYWQGQIHSYHLVTRNDYHHTWEGPAQDDDQYLGYSVAAGDFNGDGTKDVALGVPKGLNYTGKKHIRTEEEEMEEKEEEEEGKVEAREEEEEEEEEEDNTNGRKGWYETTGFLFRPQSHPEYSSLPLPHSSLDRPSYGAFSLALGAFTGGSHRRDVAIGTPRGPDASGGLTGKVALFTEQLVPIQNITGYQLGSYFGYCLAVLDFNSDGLDDIVIGAPLYTDYEDREMKFEVGRVHIVLQNRLHRFRQVVTLTGEVSQGRFGLSLTTLGDINKDGVQDMAVGAPYGGPDGSGAVFIYHGFEIRSGQLISEDLKKPAQVILARDVGLGVPMASFGWALSGGLDVDGNQYPDLLVGASHANAAVILKSRPIVSLLNHTLTFVSEQREVDIDVTSLANKDKDCRTRSGRPVSCVDLQFCVGYGGLAVPQEIELEVKYQLDGQVQDPRLFFLTTDKQGLGETLRLARGRVRCRTHKTYISPSLTDKLTPLGAEVRLGLVQGESQAPRVPRAAIPPVLNQRQALNLSSTIAIKNNCGSDGVCVPDLELLLDVPDTFAYGKKDQLEVSVRVMNHGEDAYQATVFLPEPQGLQYNIFEARDNTSVTCSPRYQGDATTLVCDIGNPLKMHTGVHFAVFFHPQPSTLSDDRLVFAVVANSTIAETSRTSQDNAVTKVIMLDADIDLALYGSSTPEKVDYNKTLYRTHNHRHEDHLGPEVLHTFALSNNGASTLTETHFVILWPTKAINVYLPLLPATDKDYLLYLLEQPHVTGPGSCDYLPDTNPLNLELNQETSTTRILKLQGQKRKQEQEEEGRVIVEGGGTMYPYDDVSITSRMVAKVTSLPYSVTPDSIPVRSVDVSTLFSPAKSLDEARAVPWWVILLAVLAGILILCLIILLLWKCGYFKRNRPEQNAKTADDAQPLNPPSSGNGHPPSPYTRPMYPGDEAL</sequence>
<dbReference type="Gene3D" id="2.60.40.1510">
    <property type="entry name" value="ntegrin, alpha v. Chain A, domain 3"/>
    <property type="match status" value="1"/>
</dbReference>
<feature type="repeat" description="FG-GAP" evidence="13">
    <location>
        <begin position="246"/>
        <end position="311"/>
    </location>
</feature>
<evidence type="ECO:0000259" key="18">
    <source>
        <dbReference type="Pfam" id="PF20806"/>
    </source>
</evidence>
<evidence type="ECO:0000259" key="16">
    <source>
        <dbReference type="Pfam" id="PF08441"/>
    </source>
</evidence>
<evidence type="ECO:0000256" key="15">
    <source>
        <dbReference type="SAM" id="MobiDB-lite"/>
    </source>
</evidence>
<keyword evidence="8 14" id="KW-0401">Integrin</keyword>
<keyword evidence="20" id="KW-1185">Reference proteome</keyword>
<evidence type="ECO:0000256" key="10">
    <source>
        <dbReference type="ARBA" id="ARBA00023157"/>
    </source>
</evidence>
<dbReference type="Gene3D" id="2.130.10.130">
    <property type="entry name" value="Integrin alpha, N-terminal"/>
    <property type="match status" value="2"/>
</dbReference>
<dbReference type="PROSITE" id="PS51470">
    <property type="entry name" value="FG_GAP"/>
    <property type="match status" value="4"/>
</dbReference>
<keyword evidence="5" id="KW-0677">Repeat</keyword>
<evidence type="ECO:0000256" key="1">
    <source>
        <dbReference type="ARBA" id="ARBA00004479"/>
    </source>
</evidence>
<dbReference type="GO" id="GO:0005178">
    <property type="term" value="F:integrin binding"/>
    <property type="evidence" value="ECO:0007669"/>
    <property type="project" value="TreeGrafter"/>
</dbReference>
<dbReference type="InterPro" id="IPR013649">
    <property type="entry name" value="Integrin_alpha_Ig-like_1"/>
</dbReference>
<evidence type="ECO:0000256" key="13">
    <source>
        <dbReference type="PROSITE-ProRule" id="PRU00803"/>
    </source>
</evidence>